<dbReference type="Proteomes" id="UP000515135">
    <property type="component" value="Unplaced"/>
</dbReference>
<reference evidence="3" key="1">
    <citation type="submission" date="2025-08" db="UniProtKB">
        <authorList>
            <consortium name="RefSeq"/>
        </authorList>
    </citation>
    <scope>IDENTIFICATION</scope>
    <source>
        <tissue evidence="3">Gonad</tissue>
    </source>
</reference>
<accession>A0A6P4Y9R6</accession>
<evidence type="ECO:0000256" key="1">
    <source>
        <dbReference type="SAM" id="MobiDB-lite"/>
    </source>
</evidence>
<name>A0A6P4Y9R6_BRABE</name>
<organism evidence="2 3">
    <name type="scientific">Branchiostoma belcheri</name>
    <name type="common">Amphioxus</name>
    <dbReference type="NCBI Taxonomy" id="7741"/>
    <lineage>
        <taxon>Eukaryota</taxon>
        <taxon>Metazoa</taxon>
        <taxon>Chordata</taxon>
        <taxon>Cephalochordata</taxon>
        <taxon>Leptocardii</taxon>
        <taxon>Amphioxiformes</taxon>
        <taxon>Branchiostomatidae</taxon>
        <taxon>Branchiostoma</taxon>
    </lineage>
</organism>
<evidence type="ECO:0000313" key="3">
    <source>
        <dbReference type="RefSeq" id="XP_019619054.1"/>
    </source>
</evidence>
<feature type="compositionally biased region" description="Low complexity" evidence="1">
    <location>
        <begin position="11"/>
        <end position="24"/>
    </location>
</feature>
<dbReference type="AlphaFoldDB" id="A0A6P4Y9R6"/>
<gene>
    <name evidence="3" type="primary">LOC109465988</name>
</gene>
<dbReference type="RefSeq" id="XP_019619054.1">
    <property type="nucleotide sequence ID" value="XM_019763495.1"/>
</dbReference>
<feature type="region of interest" description="Disordered" evidence="1">
    <location>
        <begin position="1"/>
        <end position="24"/>
    </location>
</feature>
<evidence type="ECO:0000313" key="2">
    <source>
        <dbReference type="Proteomes" id="UP000515135"/>
    </source>
</evidence>
<sequence length="175" mass="19179">MAMFKKRISEESSASESQWSSEQIQASASVTKLGEFGGKTQGSFDDDVVTTSIHWVSFEDLPDKDDKDATVGDTQLKWPSWKKGAAKFSKALSSPSTLREKPEPELTGRISSICRPLSAYGSVRNMDRGIVTATVGYQTDGSFVEEAEQHISSTDVTFHNDSIDSGHEGNFVRFS</sequence>
<dbReference type="KEGG" id="bbel:109465988"/>
<protein>
    <submittedName>
        <fullName evidence="3">Uncharacterized protein LOC109465988</fullName>
    </submittedName>
</protein>
<dbReference type="GeneID" id="109465988"/>
<proteinExistence type="predicted"/>
<keyword evidence="2" id="KW-1185">Reference proteome</keyword>